<proteinExistence type="predicted"/>
<dbReference type="PANTHER" id="PTHR43591:SF78">
    <property type="entry name" value="SLR0407 PROTEIN"/>
    <property type="match status" value="1"/>
</dbReference>
<dbReference type="EMBL" id="VBRC01000024">
    <property type="protein sequence ID" value="TLK21090.1"/>
    <property type="molecule type" value="Genomic_DNA"/>
</dbReference>
<evidence type="ECO:0000313" key="5">
    <source>
        <dbReference type="Proteomes" id="UP000536909"/>
    </source>
</evidence>
<protein>
    <submittedName>
        <fullName evidence="3">Methyltransferase domain-containing protein</fullName>
    </submittedName>
    <submittedName>
        <fullName evidence="2">SAM-dependent methyltransferase</fullName>
    </submittedName>
</protein>
<dbReference type="SUPFAM" id="SSF53335">
    <property type="entry name" value="S-adenosyl-L-methionine-dependent methyltransferases"/>
    <property type="match status" value="1"/>
</dbReference>
<accession>A0AAJ5F0F3</accession>
<evidence type="ECO:0000313" key="3">
    <source>
        <dbReference type="EMBL" id="TLK21090.1"/>
    </source>
</evidence>
<evidence type="ECO:0000259" key="1">
    <source>
        <dbReference type="Pfam" id="PF13649"/>
    </source>
</evidence>
<reference evidence="2 5" key="2">
    <citation type="submission" date="2020-08" db="EMBL/GenBank/DDBJ databases">
        <title>Genomic Encyclopedia of Type Strains, Phase IV (KMG-IV): sequencing the most valuable type-strain genomes for metagenomic binning, comparative biology and taxonomic classification.</title>
        <authorList>
            <person name="Goeker M."/>
        </authorList>
    </citation>
    <scope>NUCLEOTIDE SEQUENCE [LARGE SCALE GENOMIC DNA]</scope>
    <source>
        <strain evidence="2 5">DSM 105434</strain>
    </source>
</reference>
<dbReference type="AlphaFoldDB" id="A0AAJ5F0F3"/>
<dbReference type="GO" id="GO:0032259">
    <property type="term" value="P:methylation"/>
    <property type="evidence" value="ECO:0007669"/>
    <property type="project" value="UniProtKB-KW"/>
</dbReference>
<comment type="caution">
    <text evidence="3">The sequence shown here is derived from an EMBL/GenBank/DDBJ whole genome shotgun (WGS) entry which is preliminary data.</text>
</comment>
<dbReference type="Proteomes" id="UP000536909">
    <property type="component" value="Unassembled WGS sequence"/>
</dbReference>
<sequence length="262" mass="28245">MSVSPSMPGFIDAAYLKQLCRVMQAAKHRSYDALHLFPGAQVLDVGCGPGLDAAALAERVGAEGQVVGVDHDPAMLAHARAALPQRANIHFRQADGLALPFPDHHFDAVRAERVLMHTPEAACLLGEMIRVTRPGGWVSALDTDLPPTVDYASETMQALDRRITAFNRQQAPGATFRGKPGRQLRRLFGTAGLAQVTAEVIVVPLDAEALLGTWFTRPDAALRAGILTAEEWTEFEAHFRALETSGSLFAYSTVVLASGRKP</sequence>
<keyword evidence="5" id="KW-1185">Reference proteome</keyword>
<keyword evidence="3" id="KW-0808">Transferase</keyword>
<dbReference type="Pfam" id="PF13649">
    <property type="entry name" value="Methyltransf_25"/>
    <property type="match status" value="1"/>
</dbReference>
<feature type="domain" description="Methyltransferase" evidence="1">
    <location>
        <begin position="42"/>
        <end position="136"/>
    </location>
</feature>
<dbReference type="PANTHER" id="PTHR43591">
    <property type="entry name" value="METHYLTRANSFERASE"/>
    <property type="match status" value="1"/>
</dbReference>
<gene>
    <name evidence="3" type="ORF">FCS05_19605</name>
    <name evidence="2" type="ORF">HNQ10_002207</name>
</gene>
<organism evidence="3 4">
    <name type="scientific">Deinococcus metallilatus</name>
    <dbReference type="NCBI Taxonomy" id="1211322"/>
    <lineage>
        <taxon>Bacteria</taxon>
        <taxon>Thermotogati</taxon>
        <taxon>Deinococcota</taxon>
        <taxon>Deinococci</taxon>
        <taxon>Deinococcales</taxon>
        <taxon>Deinococcaceae</taxon>
        <taxon>Deinococcus</taxon>
    </lineage>
</organism>
<dbReference type="RefSeq" id="WP_129118326.1">
    <property type="nucleotide sequence ID" value="NZ_BSUI01000015.1"/>
</dbReference>
<dbReference type="InterPro" id="IPR041698">
    <property type="entry name" value="Methyltransf_25"/>
</dbReference>
<name>A0AAJ5F0F3_9DEIO</name>
<dbReference type="InterPro" id="IPR029063">
    <property type="entry name" value="SAM-dependent_MTases_sf"/>
</dbReference>
<dbReference type="EMBL" id="JACHFV010000007">
    <property type="protein sequence ID" value="MBB5295378.1"/>
    <property type="molecule type" value="Genomic_DNA"/>
</dbReference>
<dbReference type="GO" id="GO:0008168">
    <property type="term" value="F:methyltransferase activity"/>
    <property type="evidence" value="ECO:0007669"/>
    <property type="project" value="UniProtKB-KW"/>
</dbReference>
<keyword evidence="3" id="KW-0489">Methyltransferase</keyword>
<evidence type="ECO:0000313" key="4">
    <source>
        <dbReference type="Proteomes" id="UP000308000"/>
    </source>
</evidence>
<reference evidence="3 4" key="1">
    <citation type="submission" date="2019-04" db="EMBL/GenBank/DDBJ databases">
        <title>Deinococcus metalilatus MA1002 mutant No.5.</title>
        <authorList>
            <person name="Park W."/>
            <person name="Park C."/>
        </authorList>
    </citation>
    <scope>NUCLEOTIDE SEQUENCE [LARGE SCALE GENOMIC DNA]</scope>
    <source>
        <strain evidence="3 4">MA1002-m5</strain>
    </source>
</reference>
<dbReference type="CDD" id="cd02440">
    <property type="entry name" value="AdoMet_MTases"/>
    <property type="match status" value="1"/>
</dbReference>
<dbReference type="Proteomes" id="UP000308000">
    <property type="component" value="Unassembled WGS sequence"/>
</dbReference>
<dbReference type="Gene3D" id="3.40.50.150">
    <property type="entry name" value="Vaccinia Virus protein VP39"/>
    <property type="match status" value="1"/>
</dbReference>
<evidence type="ECO:0000313" key="2">
    <source>
        <dbReference type="EMBL" id="MBB5295378.1"/>
    </source>
</evidence>